<feature type="domain" description="AB hydrolase-1" evidence="1">
    <location>
        <begin position="29"/>
        <end position="142"/>
    </location>
</feature>
<dbReference type="InterPro" id="IPR029058">
    <property type="entry name" value="AB_hydrolase_fold"/>
</dbReference>
<dbReference type="PATRIC" id="fig|389348.3.peg.1744"/>
<proteinExistence type="predicted"/>
<dbReference type="SUPFAM" id="SSF53474">
    <property type="entry name" value="alpha/beta-Hydrolases"/>
    <property type="match status" value="1"/>
</dbReference>
<evidence type="ECO:0000313" key="2">
    <source>
        <dbReference type="EMBL" id="CUI17167.1"/>
    </source>
</evidence>
<evidence type="ECO:0000259" key="1">
    <source>
        <dbReference type="Pfam" id="PF00561"/>
    </source>
</evidence>
<reference evidence="3" key="1">
    <citation type="submission" date="2015-09" db="EMBL/GenBank/DDBJ databases">
        <authorList>
            <person name="Bertelli C."/>
        </authorList>
    </citation>
    <scope>NUCLEOTIDE SEQUENCE [LARGE SCALE GENOMIC DNA]</scope>
    <source>
        <strain evidence="3">KNic</strain>
    </source>
</reference>
<keyword evidence="2" id="KW-0378">Hydrolase</keyword>
<keyword evidence="3" id="KW-1185">Reference proteome</keyword>
<dbReference type="Proteomes" id="UP000069902">
    <property type="component" value="Chromosome cPNK"/>
</dbReference>
<dbReference type="EMBL" id="LN879502">
    <property type="protein sequence ID" value="CUI17167.1"/>
    <property type="molecule type" value="Genomic_DNA"/>
</dbReference>
<dbReference type="Gene3D" id="3.40.50.1820">
    <property type="entry name" value="alpha/beta hydrolase"/>
    <property type="match status" value="1"/>
</dbReference>
<dbReference type="RefSeq" id="WP_059061313.1">
    <property type="nucleotide sequence ID" value="NZ_LN879502.1"/>
</dbReference>
<dbReference type="KEGG" id="pnl:PNK_1557"/>
<accession>A0A0U5JFJ7</accession>
<protein>
    <submittedName>
        <fullName evidence="2">Putative hydrolase</fullName>
    </submittedName>
</protein>
<dbReference type="GO" id="GO:0016787">
    <property type="term" value="F:hydrolase activity"/>
    <property type="evidence" value="ECO:0007669"/>
    <property type="project" value="UniProtKB-KW"/>
</dbReference>
<dbReference type="InterPro" id="IPR000073">
    <property type="entry name" value="AB_hydrolase_1"/>
</dbReference>
<organism evidence="2 3">
    <name type="scientific">Candidatus Protochlamydia naegleriophila</name>
    <dbReference type="NCBI Taxonomy" id="389348"/>
    <lineage>
        <taxon>Bacteria</taxon>
        <taxon>Pseudomonadati</taxon>
        <taxon>Chlamydiota</taxon>
        <taxon>Chlamydiia</taxon>
        <taxon>Parachlamydiales</taxon>
        <taxon>Parachlamydiaceae</taxon>
        <taxon>Candidatus Protochlamydia</taxon>
    </lineage>
</organism>
<dbReference type="STRING" id="389348.PNK_1557"/>
<dbReference type="Pfam" id="PF00561">
    <property type="entry name" value="Abhydrolase_1"/>
    <property type="match status" value="1"/>
</dbReference>
<gene>
    <name evidence="2" type="ORF">PNK_1557</name>
</gene>
<sequence length="240" mass="27095">MPKLETMLPLHFGWINLVLDIPDGEIKALVVFCHGLTGDRSGPQRILTAWGKTLAEQHYLVARFDFRGSGDSSGAFEKTTFAQMEEDLEAVIDWCRAHYSFPHIILAGLSLGGVVASNALKKYKECKAICLFNSDVRNAPPFDLCCDPLPIREGQFFLHKQFFEERLSLFPEQTLAHSNAHRFLFYGDGDMKIRQLVETLEPIGVRTIKIKNSGHLFESLQARSLAINKMVEALELLSER</sequence>
<name>A0A0U5JFJ7_9BACT</name>
<dbReference type="AlphaFoldDB" id="A0A0U5JFJ7"/>
<evidence type="ECO:0000313" key="3">
    <source>
        <dbReference type="Proteomes" id="UP000069902"/>
    </source>
</evidence>
<dbReference type="PANTHER" id="PTHR12277">
    <property type="entry name" value="ALPHA/BETA HYDROLASE DOMAIN-CONTAINING PROTEIN"/>
    <property type="match status" value="1"/>
</dbReference>
<dbReference type="PANTHER" id="PTHR12277:SF81">
    <property type="entry name" value="PROTEIN ABHD13"/>
    <property type="match status" value="1"/>
</dbReference>
<dbReference type="InParanoid" id="A0A0U5JFJ7"/>